<dbReference type="EMBL" id="CAADRP010001596">
    <property type="protein sequence ID" value="VFU43166.1"/>
    <property type="molecule type" value="Genomic_DNA"/>
</dbReference>
<feature type="compositionally biased region" description="Basic and acidic residues" evidence="1">
    <location>
        <begin position="118"/>
        <end position="128"/>
    </location>
</feature>
<dbReference type="AlphaFoldDB" id="A0A6N2LPZ6"/>
<feature type="compositionally biased region" description="Polar residues" evidence="1">
    <location>
        <begin position="146"/>
        <end position="156"/>
    </location>
</feature>
<organism evidence="2">
    <name type="scientific">Salix viminalis</name>
    <name type="common">Common osier</name>
    <name type="synonym">Basket willow</name>
    <dbReference type="NCBI Taxonomy" id="40686"/>
    <lineage>
        <taxon>Eukaryota</taxon>
        <taxon>Viridiplantae</taxon>
        <taxon>Streptophyta</taxon>
        <taxon>Embryophyta</taxon>
        <taxon>Tracheophyta</taxon>
        <taxon>Spermatophyta</taxon>
        <taxon>Magnoliopsida</taxon>
        <taxon>eudicotyledons</taxon>
        <taxon>Gunneridae</taxon>
        <taxon>Pentapetalae</taxon>
        <taxon>rosids</taxon>
        <taxon>fabids</taxon>
        <taxon>Malpighiales</taxon>
        <taxon>Salicaceae</taxon>
        <taxon>Saliceae</taxon>
        <taxon>Salix</taxon>
    </lineage>
</organism>
<reference evidence="2" key="1">
    <citation type="submission" date="2019-03" db="EMBL/GenBank/DDBJ databases">
        <authorList>
            <person name="Mank J."/>
            <person name="Almeida P."/>
        </authorList>
    </citation>
    <scope>NUCLEOTIDE SEQUENCE</scope>
    <source>
        <strain evidence="2">78183</strain>
    </source>
</reference>
<feature type="region of interest" description="Disordered" evidence="1">
    <location>
        <begin position="118"/>
        <end position="156"/>
    </location>
</feature>
<gene>
    <name evidence="2" type="ORF">SVIM_LOCUS262815</name>
</gene>
<name>A0A6N2LPZ6_SALVM</name>
<protein>
    <submittedName>
        <fullName evidence="2">Uncharacterized protein</fullName>
    </submittedName>
</protein>
<accession>A0A6N2LPZ6</accession>
<sequence>MEEDTFSAKIENNVFFNTSKDLNQGFFQLDNNLTEKSLPTRQNLKYRSSIQLALNAHSSNRKCNLDPMSKSFGLVWFVMFECQEAAVHCESKKRAEGWITFCGKEGFCEEERSNDRRREVSIMAEKGKSASCQGENSPMDWAGNHQDFSPRSSSKT</sequence>
<evidence type="ECO:0000256" key="1">
    <source>
        <dbReference type="SAM" id="MobiDB-lite"/>
    </source>
</evidence>
<evidence type="ECO:0000313" key="2">
    <source>
        <dbReference type="EMBL" id="VFU43166.1"/>
    </source>
</evidence>
<proteinExistence type="predicted"/>